<organism evidence="4 5">
    <name type="scientific">Anaeroselena agilis</name>
    <dbReference type="NCBI Taxonomy" id="3063788"/>
    <lineage>
        <taxon>Bacteria</taxon>
        <taxon>Bacillati</taxon>
        <taxon>Bacillota</taxon>
        <taxon>Negativicutes</taxon>
        <taxon>Acetonemataceae</taxon>
        <taxon>Anaeroselena</taxon>
    </lineage>
</organism>
<dbReference type="InterPro" id="IPR019818">
    <property type="entry name" value="IsoCit/isopropylmalate_DH_CS"/>
</dbReference>
<dbReference type="PANTHER" id="PTHR11835:SF34">
    <property type="entry name" value="ISOCITRATE DEHYDROGENASE [NAD] SUBUNIT ALPHA, MITOCHONDRIAL"/>
    <property type="match status" value="1"/>
</dbReference>
<dbReference type="EMBL" id="JAUOZS010000001">
    <property type="protein sequence ID" value="MDT8903653.1"/>
    <property type="molecule type" value="Genomic_DNA"/>
</dbReference>
<evidence type="ECO:0000313" key="4">
    <source>
        <dbReference type="EMBL" id="MDT8903653.1"/>
    </source>
</evidence>
<feature type="domain" description="Isopropylmalate dehydrogenase-like" evidence="3">
    <location>
        <begin position="3"/>
        <end position="327"/>
    </location>
</feature>
<dbReference type="SUPFAM" id="SSF53659">
    <property type="entry name" value="Isocitrate/Isopropylmalate dehydrogenase-like"/>
    <property type="match status" value="1"/>
</dbReference>
<comment type="caution">
    <text evidence="4">The sequence shown here is derived from an EMBL/GenBank/DDBJ whole genome shotgun (WGS) entry which is preliminary data.</text>
</comment>
<dbReference type="Proteomes" id="UP001254848">
    <property type="component" value="Unassembled WGS sequence"/>
</dbReference>
<dbReference type="PANTHER" id="PTHR11835">
    <property type="entry name" value="DECARBOXYLATING DEHYDROGENASES-ISOCITRATE, ISOPROPYLMALATE, TARTRATE"/>
    <property type="match status" value="1"/>
</dbReference>
<dbReference type="InterPro" id="IPR024084">
    <property type="entry name" value="IsoPropMal-DH-like_dom"/>
</dbReference>
<evidence type="ECO:0000313" key="5">
    <source>
        <dbReference type="Proteomes" id="UP001254848"/>
    </source>
</evidence>
<keyword evidence="5" id="KW-1185">Reference proteome</keyword>
<proteinExistence type="inferred from homology"/>
<sequence>MHRVTLIPGDGIGPEISAAVQEIFAAAAAPVLWDVHFAGQGGIDRCGDPLPEATMASIRANKVALKGPLTTQVGEGYRSINVTLRQTLDLYCNLRPVKSLPGVRSRYEGIDLVIFRENTEDLYAGVEHRVGRYAAESVKIITTEASVRIAQAAFAYAARHGRKRVTAVHKANIMKLTDGLFLASAREVAKLNPDIRYDEVIVDNLCMQLVMRPEEYDVLLAPNLYGDIVSDLCAGLVGGLGVVPGANLGEGGAVFEAVHGTAPDIAGRNAANPAALLLSAAMMLDYLGEGPTAARIRAALEAVLAEGRAVTPDLGGSATTLQMTDEIIRKL</sequence>
<dbReference type="SMART" id="SM01329">
    <property type="entry name" value="Iso_dh"/>
    <property type="match status" value="1"/>
</dbReference>
<comment type="similarity">
    <text evidence="1">Belongs to the isocitrate and isopropylmalate dehydrogenases family.</text>
</comment>
<dbReference type="RefSeq" id="WP_413782102.1">
    <property type="nucleotide sequence ID" value="NZ_JAUOZS010000001.1"/>
</dbReference>
<dbReference type="Pfam" id="PF00180">
    <property type="entry name" value="Iso_dh"/>
    <property type="match status" value="1"/>
</dbReference>
<accession>A0ABU3P3P9</accession>
<evidence type="ECO:0000256" key="1">
    <source>
        <dbReference type="ARBA" id="ARBA00007769"/>
    </source>
</evidence>
<keyword evidence="2" id="KW-0560">Oxidoreductase</keyword>
<protein>
    <submittedName>
        <fullName evidence="4">Isocitrate/isopropylmalate dehydrogenase family protein</fullName>
    </submittedName>
</protein>
<dbReference type="Gene3D" id="3.40.718.10">
    <property type="entry name" value="Isopropylmalate Dehydrogenase"/>
    <property type="match status" value="1"/>
</dbReference>
<gene>
    <name evidence="4" type="ORF">Q4T40_20695</name>
</gene>
<evidence type="ECO:0000259" key="3">
    <source>
        <dbReference type="SMART" id="SM01329"/>
    </source>
</evidence>
<dbReference type="PROSITE" id="PS00470">
    <property type="entry name" value="IDH_IMDH"/>
    <property type="match status" value="1"/>
</dbReference>
<name>A0ABU3P3P9_9FIRM</name>
<reference evidence="4 5" key="1">
    <citation type="submission" date="2023-07" db="EMBL/GenBank/DDBJ databases">
        <title>The novel representative of Negativicutes class, Anaeroselena agilis gen. nov. sp. nov.</title>
        <authorList>
            <person name="Prokofeva M.I."/>
            <person name="Elcheninov A.G."/>
            <person name="Klyukina A."/>
            <person name="Kublanov I.V."/>
            <person name="Frolov E.N."/>
            <person name="Podosokorskaya O.A."/>
        </authorList>
    </citation>
    <scope>NUCLEOTIDE SEQUENCE [LARGE SCALE GENOMIC DNA]</scope>
    <source>
        <strain evidence="4 5">4137-cl</strain>
    </source>
</reference>
<evidence type="ECO:0000256" key="2">
    <source>
        <dbReference type="ARBA" id="ARBA00023002"/>
    </source>
</evidence>